<sequence length="122" mass="13955">MRSDQAGGRGEAVCENVRRTKDEGRRTRDEGRRTRDEGRRTKDEGRRTRDEGRRTRDEGRRTRDEGRRTKDEGRRTKDEGSAADVRQPVRSQTSTAAMFAVKDSAVSQTSLSPRSRLNLMTT</sequence>
<gene>
    <name evidence="1" type="ORF">AN396_01565</name>
</gene>
<organism evidence="1 2">
    <name type="scientific">Candidatus Epulonipiscium fishelsonii</name>
    <dbReference type="NCBI Taxonomy" id="77094"/>
    <lineage>
        <taxon>Bacteria</taxon>
        <taxon>Bacillati</taxon>
        <taxon>Bacillota</taxon>
        <taxon>Clostridia</taxon>
        <taxon>Lachnospirales</taxon>
        <taxon>Lachnospiraceae</taxon>
        <taxon>Candidatus Epulonipiscium</taxon>
    </lineage>
</organism>
<comment type="caution">
    <text evidence="1">The sequence shown here is derived from an EMBL/GenBank/DDBJ whole genome shotgun (WGS) entry which is preliminary data.</text>
</comment>
<evidence type="ECO:0000313" key="2">
    <source>
        <dbReference type="Proteomes" id="UP000188605"/>
    </source>
</evidence>
<proteinExistence type="predicted"/>
<reference evidence="1" key="1">
    <citation type="submission" date="2016-08" db="EMBL/GenBank/DDBJ databases">
        <authorList>
            <person name="Ngugi D.K."/>
            <person name="Miyake S."/>
            <person name="Stingl U."/>
        </authorList>
    </citation>
    <scope>NUCLEOTIDE SEQUENCE</scope>
    <source>
        <strain evidence="1">SCG-B11WGA-EpuloA1</strain>
    </source>
</reference>
<protein>
    <submittedName>
        <fullName evidence="1">Uncharacterized protein</fullName>
    </submittedName>
</protein>
<dbReference type="EMBL" id="LJDB01000099">
    <property type="protein sequence ID" value="ONI38067.1"/>
    <property type="molecule type" value="Genomic_DNA"/>
</dbReference>
<dbReference type="Proteomes" id="UP000188605">
    <property type="component" value="Unassembled WGS sequence"/>
</dbReference>
<evidence type="ECO:0000313" key="1">
    <source>
        <dbReference type="EMBL" id="ONI38067.1"/>
    </source>
</evidence>
<keyword evidence="2" id="KW-1185">Reference proteome</keyword>
<name>A0ACC8X8A6_9FIRM</name>
<accession>A0ACC8X8A6</accession>